<reference evidence="1" key="1">
    <citation type="submission" date="2022-02" db="EMBL/GenBank/DDBJ databases">
        <title>Plant Genome Project.</title>
        <authorList>
            <person name="Zhang R.-G."/>
        </authorList>
    </citation>
    <scope>NUCLEOTIDE SEQUENCE</scope>
    <source>
        <strain evidence="1">AT1</strain>
    </source>
</reference>
<name>A0ACC0L7I1_RHOML</name>
<evidence type="ECO:0000313" key="1">
    <source>
        <dbReference type="EMBL" id="KAI8524490.1"/>
    </source>
</evidence>
<evidence type="ECO:0000313" key="2">
    <source>
        <dbReference type="Proteomes" id="UP001062846"/>
    </source>
</evidence>
<comment type="caution">
    <text evidence="1">The sequence shown here is derived from an EMBL/GenBank/DDBJ whole genome shotgun (WGS) entry which is preliminary data.</text>
</comment>
<keyword evidence="2" id="KW-1185">Reference proteome</keyword>
<dbReference type="Proteomes" id="UP001062846">
    <property type="component" value="Chromosome 13"/>
</dbReference>
<proteinExistence type="predicted"/>
<accession>A0ACC0L7I1</accession>
<gene>
    <name evidence="1" type="ORF">RHMOL_Rhmol13G0153300</name>
</gene>
<dbReference type="EMBL" id="CM046400">
    <property type="protein sequence ID" value="KAI8524490.1"/>
    <property type="molecule type" value="Genomic_DNA"/>
</dbReference>
<sequence>MLLCRYVSQVLVVRIPGGIQLEHVLRKICDRWDNLCIGSFSLFYVLDGSDCKLDNEESFDNMLYLYPTIDRIHAKVEVIKSCSGQTVGSISSGGTLGSISSGVEVGSSSGAVAVVEREEPLEEFCRHAETSPQADVLADSEVELENVLVGIVSSTHVLGLQAPPSPVLQQVLKEDSDDSEAELLEVLEGVVGSVINDSSNPQMVTTPPTSNAHNPNVNTPSKQSNKAAHKDSKAAWSDSKFSQQIQKPDGDEKEPPGLLHQSDVKLLLGGSSKAGHNGKQRSHSKGSQKKRK</sequence>
<organism evidence="1 2">
    <name type="scientific">Rhododendron molle</name>
    <name type="common">Chinese azalea</name>
    <name type="synonym">Azalea mollis</name>
    <dbReference type="NCBI Taxonomy" id="49168"/>
    <lineage>
        <taxon>Eukaryota</taxon>
        <taxon>Viridiplantae</taxon>
        <taxon>Streptophyta</taxon>
        <taxon>Embryophyta</taxon>
        <taxon>Tracheophyta</taxon>
        <taxon>Spermatophyta</taxon>
        <taxon>Magnoliopsida</taxon>
        <taxon>eudicotyledons</taxon>
        <taxon>Gunneridae</taxon>
        <taxon>Pentapetalae</taxon>
        <taxon>asterids</taxon>
        <taxon>Ericales</taxon>
        <taxon>Ericaceae</taxon>
        <taxon>Ericoideae</taxon>
        <taxon>Rhodoreae</taxon>
        <taxon>Rhododendron</taxon>
    </lineage>
</organism>
<protein>
    <submittedName>
        <fullName evidence="1">Uncharacterized protein</fullName>
    </submittedName>
</protein>